<protein>
    <submittedName>
        <fullName evidence="1">Uncharacterized protein</fullName>
    </submittedName>
</protein>
<sequence>MLMHGDFATFTTNFVPSQISPAAKPDRDLAVYLAKRGIDVWGVDRRWTTAPAEGTDFSDFAGMGVAQAVSDTGLALSFARTIRTLTGGGQDRLFLGGFSSGAQLTYLYAAEESQKPLSQRQVKGIVPIDIYGKLSPADESLRLYACANAADEYDWVAQGFVDSDNSTFAQPLGALAASAPWGDSPIFEGYTNREAMLGFVSATFLLYEPKPLYHLVAGMYKNGFPTTLRYSSEALVSDWLAHSPPHESLVETADRDAMWCGTGTLPLADHLADISVPLFYLGAAGGFGDHGLYTTTLVASTDVTTHVVRRLPASSEIEDFGHADLLYAEDAPALAWAPLAQWLLAH</sequence>
<dbReference type="EMBL" id="JAGTJJ010000056">
    <property type="protein sequence ID" value="MDC3987665.1"/>
    <property type="molecule type" value="Genomic_DNA"/>
</dbReference>
<accession>A0A9X4AYU8</accession>
<evidence type="ECO:0000313" key="1">
    <source>
        <dbReference type="EMBL" id="MDC3987665.1"/>
    </source>
</evidence>
<organism evidence="1 2">
    <name type="scientific">Polyangium jinanense</name>
    <dbReference type="NCBI Taxonomy" id="2829994"/>
    <lineage>
        <taxon>Bacteria</taxon>
        <taxon>Pseudomonadati</taxon>
        <taxon>Myxococcota</taxon>
        <taxon>Polyangia</taxon>
        <taxon>Polyangiales</taxon>
        <taxon>Polyangiaceae</taxon>
        <taxon>Polyangium</taxon>
    </lineage>
</organism>
<dbReference type="InterPro" id="IPR029058">
    <property type="entry name" value="AB_hydrolase_fold"/>
</dbReference>
<comment type="caution">
    <text evidence="1">The sequence shown here is derived from an EMBL/GenBank/DDBJ whole genome shotgun (WGS) entry which is preliminary data.</text>
</comment>
<dbReference type="Gene3D" id="3.40.50.1820">
    <property type="entry name" value="alpha/beta hydrolase"/>
    <property type="match status" value="1"/>
</dbReference>
<dbReference type="Proteomes" id="UP001151081">
    <property type="component" value="Unassembled WGS sequence"/>
</dbReference>
<dbReference type="SUPFAM" id="SSF53474">
    <property type="entry name" value="alpha/beta-Hydrolases"/>
    <property type="match status" value="1"/>
</dbReference>
<proteinExistence type="predicted"/>
<reference evidence="1 2" key="1">
    <citation type="submission" date="2021-04" db="EMBL/GenBank/DDBJ databases">
        <title>Genome analysis of Polyangium sp.</title>
        <authorList>
            <person name="Li Y."/>
            <person name="Wang J."/>
        </authorList>
    </citation>
    <scope>NUCLEOTIDE SEQUENCE [LARGE SCALE GENOMIC DNA]</scope>
    <source>
        <strain evidence="1 2">SDU14</strain>
    </source>
</reference>
<name>A0A9X4AYU8_9BACT</name>
<evidence type="ECO:0000313" key="2">
    <source>
        <dbReference type="Proteomes" id="UP001151081"/>
    </source>
</evidence>
<gene>
    <name evidence="1" type="ORF">KEG57_44785</name>
</gene>
<keyword evidence="2" id="KW-1185">Reference proteome</keyword>
<dbReference type="AlphaFoldDB" id="A0A9X4AYU8"/>